<dbReference type="PANTHER" id="PTHR43027:SF2">
    <property type="entry name" value="TRANSPORT PERMEASE PROTEIN"/>
    <property type="match status" value="1"/>
</dbReference>
<comment type="similarity">
    <text evidence="6">Belongs to the ABC-2 integral membrane protein family.</text>
</comment>
<dbReference type="AlphaFoldDB" id="A0A939RXM8"/>
<keyword evidence="5" id="KW-0046">Antibiotic resistance</keyword>
<dbReference type="PROSITE" id="PS51012">
    <property type="entry name" value="ABC_TM2"/>
    <property type="match status" value="1"/>
</dbReference>
<evidence type="ECO:0000256" key="1">
    <source>
        <dbReference type="ARBA" id="ARBA00004141"/>
    </source>
</evidence>
<feature type="transmembrane region" description="Helical" evidence="6">
    <location>
        <begin position="105"/>
        <end position="132"/>
    </location>
</feature>
<keyword evidence="3 6" id="KW-1133">Transmembrane helix</keyword>
<gene>
    <name evidence="8" type="ORF">J4G33_16375</name>
</gene>
<sequence>MTALRALTLAEGRLYLRDAGTVFFALAFPTVLLVLMAFALPGMREPIGDIPGFAGLRPIDLYAPVAVAMAIATTSLTTFPAVFGTYREKGVLRRLSTTPLPASRLLVAQVSINIAALVVAVAVALVAASVAFDVAAPSQPGVVLVGFLLGAVHMTALGCVLAAVVPTASSANGVGMLLYFPMLFLAGVWTPGPLMPAGLAEVAAYLPLGAAAQAMSEGWFGDGLPVTQMLAMIGWTAVLIPVAARMFRWR</sequence>
<proteinExistence type="inferred from homology"/>
<accession>A0A939RXM8</accession>
<dbReference type="GO" id="GO:0046677">
    <property type="term" value="P:response to antibiotic"/>
    <property type="evidence" value="ECO:0007669"/>
    <property type="project" value="UniProtKB-KW"/>
</dbReference>
<dbReference type="InterPro" id="IPR000412">
    <property type="entry name" value="ABC_2_transport"/>
</dbReference>
<evidence type="ECO:0000256" key="2">
    <source>
        <dbReference type="ARBA" id="ARBA00022692"/>
    </source>
</evidence>
<dbReference type="InterPro" id="IPR047817">
    <property type="entry name" value="ABC2_TM_bact-type"/>
</dbReference>
<feature type="domain" description="ABC transmembrane type-2" evidence="7">
    <location>
        <begin position="20"/>
        <end position="250"/>
    </location>
</feature>
<keyword evidence="9" id="KW-1185">Reference proteome</keyword>
<keyword evidence="6" id="KW-1003">Cell membrane</keyword>
<dbReference type="PIRSF" id="PIRSF006648">
    <property type="entry name" value="DrrB"/>
    <property type="match status" value="1"/>
</dbReference>
<dbReference type="PANTHER" id="PTHR43027">
    <property type="entry name" value="DOXORUBICIN RESISTANCE ABC TRANSPORTER PERMEASE PROTEIN DRRC-RELATED"/>
    <property type="match status" value="1"/>
</dbReference>
<dbReference type="InterPro" id="IPR052902">
    <property type="entry name" value="ABC-2_transporter"/>
</dbReference>
<evidence type="ECO:0000259" key="7">
    <source>
        <dbReference type="PROSITE" id="PS51012"/>
    </source>
</evidence>
<reference evidence="8" key="1">
    <citation type="submission" date="2021-03" db="EMBL/GenBank/DDBJ databases">
        <title>Actinotalea soli sp. nov., isolated from soil.</title>
        <authorList>
            <person name="Ping W."/>
            <person name="Zhang J."/>
        </authorList>
    </citation>
    <scope>NUCLEOTIDE SEQUENCE</scope>
    <source>
        <strain evidence="8">BY-33</strain>
    </source>
</reference>
<feature type="transmembrane region" description="Helical" evidence="6">
    <location>
        <begin position="61"/>
        <end position="84"/>
    </location>
</feature>
<evidence type="ECO:0000256" key="4">
    <source>
        <dbReference type="ARBA" id="ARBA00023136"/>
    </source>
</evidence>
<keyword evidence="2 6" id="KW-0812">Transmembrane</keyword>
<protein>
    <recommendedName>
        <fullName evidence="6">Transport permease protein</fullName>
    </recommendedName>
</protein>
<dbReference type="InterPro" id="IPR013525">
    <property type="entry name" value="ABC2_TM"/>
</dbReference>
<evidence type="ECO:0000313" key="8">
    <source>
        <dbReference type="EMBL" id="MBO1753386.1"/>
    </source>
</evidence>
<dbReference type="GO" id="GO:0043190">
    <property type="term" value="C:ATP-binding cassette (ABC) transporter complex"/>
    <property type="evidence" value="ECO:0007669"/>
    <property type="project" value="InterPro"/>
</dbReference>
<evidence type="ECO:0000256" key="6">
    <source>
        <dbReference type="RuleBase" id="RU361157"/>
    </source>
</evidence>
<evidence type="ECO:0000313" key="9">
    <source>
        <dbReference type="Proteomes" id="UP000664209"/>
    </source>
</evidence>
<evidence type="ECO:0000256" key="5">
    <source>
        <dbReference type="ARBA" id="ARBA00023251"/>
    </source>
</evidence>
<dbReference type="Pfam" id="PF01061">
    <property type="entry name" value="ABC2_membrane"/>
    <property type="match status" value="1"/>
</dbReference>
<comment type="caution">
    <text evidence="8">The sequence shown here is derived from an EMBL/GenBank/DDBJ whole genome shotgun (WGS) entry which is preliminary data.</text>
</comment>
<keyword evidence="4 6" id="KW-0472">Membrane</keyword>
<comment type="subcellular location">
    <subcellularLocation>
        <location evidence="6">Cell membrane</location>
        <topology evidence="6">Multi-pass membrane protein</topology>
    </subcellularLocation>
    <subcellularLocation>
        <location evidence="1">Membrane</location>
        <topology evidence="1">Multi-pass membrane protein</topology>
    </subcellularLocation>
</comment>
<dbReference type="RefSeq" id="WP_208057076.1">
    <property type="nucleotide sequence ID" value="NZ_JAGEMK010000012.1"/>
</dbReference>
<dbReference type="GO" id="GO:0140359">
    <property type="term" value="F:ABC-type transporter activity"/>
    <property type="evidence" value="ECO:0007669"/>
    <property type="project" value="InterPro"/>
</dbReference>
<feature type="transmembrane region" description="Helical" evidence="6">
    <location>
        <begin position="144"/>
        <end position="165"/>
    </location>
</feature>
<dbReference type="EMBL" id="JAGEMK010000012">
    <property type="protein sequence ID" value="MBO1753386.1"/>
    <property type="molecule type" value="Genomic_DNA"/>
</dbReference>
<name>A0A939RXM8_9CELL</name>
<keyword evidence="6" id="KW-0813">Transport</keyword>
<dbReference type="Proteomes" id="UP000664209">
    <property type="component" value="Unassembled WGS sequence"/>
</dbReference>
<evidence type="ECO:0000256" key="3">
    <source>
        <dbReference type="ARBA" id="ARBA00022989"/>
    </source>
</evidence>
<organism evidence="8 9">
    <name type="scientific">Actinotalea soli</name>
    <dbReference type="NCBI Taxonomy" id="2819234"/>
    <lineage>
        <taxon>Bacteria</taxon>
        <taxon>Bacillati</taxon>
        <taxon>Actinomycetota</taxon>
        <taxon>Actinomycetes</taxon>
        <taxon>Micrococcales</taxon>
        <taxon>Cellulomonadaceae</taxon>
        <taxon>Actinotalea</taxon>
    </lineage>
</organism>
<feature type="transmembrane region" description="Helical" evidence="6">
    <location>
        <begin position="226"/>
        <end position="247"/>
    </location>
</feature>
<feature type="transmembrane region" description="Helical" evidence="6">
    <location>
        <begin position="177"/>
        <end position="206"/>
    </location>
</feature>
<feature type="transmembrane region" description="Helical" evidence="6">
    <location>
        <begin position="21"/>
        <end position="41"/>
    </location>
</feature>